<gene>
    <name evidence="1" type="ORF">SDC9_110632</name>
</gene>
<accession>A0A645BE87</accession>
<name>A0A645BE87_9ZZZZ</name>
<dbReference type="AlphaFoldDB" id="A0A645BE87"/>
<reference evidence="1" key="1">
    <citation type="submission" date="2019-08" db="EMBL/GenBank/DDBJ databases">
        <authorList>
            <person name="Kucharzyk K."/>
            <person name="Murdoch R.W."/>
            <person name="Higgins S."/>
            <person name="Loffler F."/>
        </authorList>
    </citation>
    <scope>NUCLEOTIDE SEQUENCE</scope>
</reference>
<dbReference type="EMBL" id="VSSQ01019582">
    <property type="protein sequence ID" value="MPM63749.1"/>
    <property type="molecule type" value="Genomic_DNA"/>
</dbReference>
<proteinExistence type="predicted"/>
<organism evidence="1">
    <name type="scientific">bioreactor metagenome</name>
    <dbReference type="NCBI Taxonomy" id="1076179"/>
    <lineage>
        <taxon>unclassified sequences</taxon>
        <taxon>metagenomes</taxon>
        <taxon>ecological metagenomes</taxon>
    </lineage>
</organism>
<comment type="caution">
    <text evidence="1">The sequence shown here is derived from an EMBL/GenBank/DDBJ whole genome shotgun (WGS) entry which is preliminary data.</text>
</comment>
<sequence length="237" mass="23744">MADRDALGHEPARAVHTVRIGQHLAGCIRPEHERGGHDGRAHVGAGGIGQTRELGILHPGLEARAGLVLVVPVLRLLSCTVGRIARLVCAGLAACGGAGRSGAGLGILGGLVWVACVCELFPAASGTRRRAVVCGAKSCCRVRMGAGAGLGRCGVCVGAVPRLADTAGVSDGHAHTRATVAHALQPEGGHVADAGHRVRGAGGRCVVVGLVARRAHSHSGAEWHGVSGSAVAGPRLI</sequence>
<evidence type="ECO:0000313" key="1">
    <source>
        <dbReference type="EMBL" id="MPM63749.1"/>
    </source>
</evidence>
<protein>
    <submittedName>
        <fullName evidence="1">Uncharacterized protein</fullName>
    </submittedName>
</protein>